<dbReference type="InterPro" id="IPR002577">
    <property type="entry name" value="HTH_HxlR"/>
</dbReference>
<evidence type="ECO:0000313" key="5">
    <source>
        <dbReference type="EMBL" id="MCP2165033.1"/>
    </source>
</evidence>
<keyword evidence="6" id="KW-1185">Reference proteome</keyword>
<dbReference type="CDD" id="cd00090">
    <property type="entry name" value="HTH_ARSR"/>
    <property type="match status" value="1"/>
</dbReference>
<dbReference type="PANTHER" id="PTHR33204">
    <property type="entry name" value="TRANSCRIPTIONAL REGULATOR, MARR FAMILY"/>
    <property type="match status" value="1"/>
</dbReference>
<name>A0AAE3GC10_9PSEU</name>
<keyword evidence="2" id="KW-0238">DNA-binding</keyword>
<evidence type="ECO:0000256" key="1">
    <source>
        <dbReference type="ARBA" id="ARBA00023015"/>
    </source>
</evidence>
<comment type="caution">
    <text evidence="5">The sequence shown here is derived from an EMBL/GenBank/DDBJ whole genome shotgun (WGS) entry which is preliminary data.</text>
</comment>
<dbReference type="InterPro" id="IPR011991">
    <property type="entry name" value="ArsR-like_HTH"/>
</dbReference>
<dbReference type="EMBL" id="JAMTCK010000004">
    <property type="protein sequence ID" value="MCP2165033.1"/>
    <property type="molecule type" value="Genomic_DNA"/>
</dbReference>
<gene>
    <name evidence="5" type="ORF">LX83_001882</name>
</gene>
<proteinExistence type="predicted"/>
<evidence type="ECO:0000313" key="6">
    <source>
        <dbReference type="Proteomes" id="UP001206128"/>
    </source>
</evidence>
<organism evidence="5 6">
    <name type="scientific">Goodfellowiella coeruleoviolacea</name>
    <dbReference type="NCBI Taxonomy" id="334858"/>
    <lineage>
        <taxon>Bacteria</taxon>
        <taxon>Bacillati</taxon>
        <taxon>Actinomycetota</taxon>
        <taxon>Actinomycetes</taxon>
        <taxon>Pseudonocardiales</taxon>
        <taxon>Pseudonocardiaceae</taxon>
        <taxon>Goodfellowiella</taxon>
    </lineage>
</organism>
<dbReference type="InterPro" id="IPR036390">
    <property type="entry name" value="WH_DNA-bd_sf"/>
</dbReference>
<accession>A0AAE3GC10</accession>
<dbReference type="Pfam" id="PF01638">
    <property type="entry name" value="HxlR"/>
    <property type="match status" value="1"/>
</dbReference>
<dbReference type="GO" id="GO:0003677">
    <property type="term" value="F:DNA binding"/>
    <property type="evidence" value="ECO:0007669"/>
    <property type="project" value="UniProtKB-KW"/>
</dbReference>
<reference evidence="5" key="1">
    <citation type="submission" date="2022-06" db="EMBL/GenBank/DDBJ databases">
        <title>Genomic Encyclopedia of Archaeal and Bacterial Type Strains, Phase II (KMG-II): from individual species to whole genera.</title>
        <authorList>
            <person name="Goeker M."/>
        </authorList>
    </citation>
    <scope>NUCLEOTIDE SEQUENCE</scope>
    <source>
        <strain evidence="5">DSM 43935</strain>
    </source>
</reference>
<dbReference type="Proteomes" id="UP001206128">
    <property type="component" value="Unassembled WGS sequence"/>
</dbReference>
<protein>
    <submittedName>
        <fullName evidence="5">Transcriptional regulator, HxlR family</fullName>
    </submittedName>
</protein>
<keyword evidence="1" id="KW-0805">Transcription regulation</keyword>
<dbReference type="SUPFAM" id="SSF46785">
    <property type="entry name" value="Winged helix' DNA-binding domain"/>
    <property type="match status" value="1"/>
</dbReference>
<dbReference type="PROSITE" id="PS51118">
    <property type="entry name" value="HTH_HXLR"/>
    <property type="match status" value="1"/>
</dbReference>
<evidence type="ECO:0000256" key="2">
    <source>
        <dbReference type="ARBA" id="ARBA00023125"/>
    </source>
</evidence>
<dbReference type="Gene3D" id="1.10.10.10">
    <property type="entry name" value="Winged helix-like DNA-binding domain superfamily/Winged helix DNA-binding domain"/>
    <property type="match status" value="1"/>
</dbReference>
<evidence type="ECO:0000256" key="3">
    <source>
        <dbReference type="ARBA" id="ARBA00023163"/>
    </source>
</evidence>
<dbReference type="PANTHER" id="PTHR33204:SF29">
    <property type="entry name" value="TRANSCRIPTIONAL REGULATOR"/>
    <property type="match status" value="1"/>
</dbReference>
<evidence type="ECO:0000259" key="4">
    <source>
        <dbReference type="PROSITE" id="PS51118"/>
    </source>
</evidence>
<feature type="domain" description="HTH hxlR-type" evidence="4">
    <location>
        <begin position="13"/>
        <end position="111"/>
    </location>
</feature>
<dbReference type="AlphaFoldDB" id="A0AAE3GC10"/>
<dbReference type="InterPro" id="IPR036388">
    <property type="entry name" value="WH-like_DNA-bd_sf"/>
</dbReference>
<sequence>MARERVQDMADHCAIEVAVSVLGGKWKLVIVEYLLEHPHRFGELHRRLPGITQRMLTRQLRELEADGIITRTVHHQVPPRVDYDLTDAGRRFAPAAEQLRLWGAWYKRQLVERDAAEPATSAEPVTPVS</sequence>
<keyword evidence="3" id="KW-0804">Transcription</keyword>